<dbReference type="PANTHER" id="PTHR42718:SF46">
    <property type="entry name" value="BLR6921 PROTEIN"/>
    <property type="match status" value="1"/>
</dbReference>
<dbReference type="GO" id="GO:0022857">
    <property type="term" value="F:transmembrane transporter activity"/>
    <property type="evidence" value="ECO:0007669"/>
    <property type="project" value="InterPro"/>
</dbReference>
<evidence type="ECO:0000256" key="1">
    <source>
        <dbReference type="ARBA" id="ARBA00004651"/>
    </source>
</evidence>
<keyword evidence="6 7" id="KW-0472">Membrane</keyword>
<dbReference type="AlphaFoldDB" id="A0A7Y6M458"/>
<feature type="transmembrane region" description="Helical" evidence="7">
    <location>
        <begin position="28"/>
        <end position="48"/>
    </location>
</feature>
<dbReference type="PANTHER" id="PTHR42718">
    <property type="entry name" value="MAJOR FACILITATOR SUPERFAMILY MULTIDRUG TRANSPORTER MFSC"/>
    <property type="match status" value="1"/>
</dbReference>
<dbReference type="InterPro" id="IPR011701">
    <property type="entry name" value="MFS"/>
</dbReference>
<feature type="transmembrane region" description="Helical" evidence="7">
    <location>
        <begin position="381"/>
        <end position="403"/>
    </location>
</feature>
<feature type="transmembrane region" description="Helical" evidence="7">
    <location>
        <begin position="160"/>
        <end position="181"/>
    </location>
</feature>
<feature type="transmembrane region" description="Helical" evidence="7">
    <location>
        <begin position="101"/>
        <end position="120"/>
    </location>
</feature>
<evidence type="ECO:0000259" key="8">
    <source>
        <dbReference type="PROSITE" id="PS50850"/>
    </source>
</evidence>
<feature type="transmembrane region" description="Helical" evidence="7">
    <location>
        <begin position="415"/>
        <end position="440"/>
    </location>
</feature>
<keyword evidence="5 7" id="KW-1133">Transmembrane helix</keyword>
<dbReference type="SUPFAM" id="SSF103473">
    <property type="entry name" value="MFS general substrate transporter"/>
    <property type="match status" value="1"/>
</dbReference>
<dbReference type="PROSITE" id="PS50850">
    <property type="entry name" value="MFS"/>
    <property type="match status" value="1"/>
</dbReference>
<evidence type="ECO:0000256" key="5">
    <source>
        <dbReference type="ARBA" id="ARBA00022989"/>
    </source>
</evidence>
<reference evidence="9 10" key="1">
    <citation type="submission" date="2020-06" db="EMBL/GenBank/DDBJ databases">
        <title>Nonomuraea sp. SMC257, a novel actinomycete isolated from soil.</title>
        <authorList>
            <person name="Chanama M."/>
        </authorList>
    </citation>
    <scope>NUCLEOTIDE SEQUENCE [LARGE SCALE GENOMIC DNA]</scope>
    <source>
        <strain evidence="9 10">SMC257</strain>
    </source>
</reference>
<sequence>MSSPPERSAAAAPAAAPEKAPRAADAKLTGVSAITLAVIVSCELVLMLDATIMNVALPQIRGGLGFTPAGLSWVTNAFLLAYAGLMLLGGRAGDLLGHRRVFLAGMVLFTAASLLGGLAPSPEVLIVARAAQGLGAALAAPSTLALLTTNFRGGLQAKALGVYSSVTASAMTLGLVLGGVITTALSWRWVLFINVPIGLLAVLIAPRYLAESPRQVGRFDVAGALTSMSGLVAVAFALVRAAEHGWRDPAAFAGLTAGIVLLAAFVLIESRTRQPIMPLRLFADRTRAGAFAVLLLIPMVTMSMQFFIVQFLQQVLRYSPLQAGLAFLPMAVGMLLTAQNASRAIAKFGGKSVALIGVALLTAGVAWLVPITATTGYAAGIAGPLLLAGAGLGLVVVPFNMAIMSTVEPAESGSAAGVLQTAMLTGASLGVAVLSAVYASSIKHDSGSATQPTVQAVAEGMGTAFTVSLTFAAAALLITLLVVKRAGAR</sequence>
<dbReference type="Gene3D" id="1.20.1720.10">
    <property type="entry name" value="Multidrug resistance protein D"/>
    <property type="match status" value="1"/>
</dbReference>
<evidence type="ECO:0000256" key="6">
    <source>
        <dbReference type="ARBA" id="ARBA00023136"/>
    </source>
</evidence>
<keyword evidence="4 7" id="KW-0812">Transmembrane</keyword>
<keyword evidence="3" id="KW-1003">Cell membrane</keyword>
<evidence type="ECO:0000256" key="3">
    <source>
        <dbReference type="ARBA" id="ARBA00022475"/>
    </source>
</evidence>
<evidence type="ECO:0000256" key="4">
    <source>
        <dbReference type="ARBA" id="ARBA00022692"/>
    </source>
</evidence>
<feature type="transmembrane region" description="Helical" evidence="7">
    <location>
        <begin position="126"/>
        <end position="148"/>
    </location>
</feature>
<keyword evidence="2" id="KW-0813">Transport</keyword>
<feature type="transmembrane region" description="Helical" evidence="7">
    <location>
        <begin position="318"/>
        <end position="336"/>
    </location>
</feature>
<feature type="transmembrane region" description="Helical" evidence="7">
    <location>
        <begin position="348"/>
        <end position="369"/>
    </location>
</feature>
<feature type="transmembrane region" description="Helical" evidence="7">
    <location>
        <begin position="187"/>
        <end position="209"/>
    </location>
</feature>
<feature type="transmembrane region" description="Helical" evidence="7">
    <location>
        <begin position="68"/>
        <end position="89"/>
    </location>
</feature>
<proteinExistence type="predicted"/>
<gene>
    <name evidence="9" type="ORF">HTZ77_17570</name>
</gene>
<dbReference type="InterPro" id="IPR036259">
    <property type="entry name" value="MFS_trans_sf"/>
</dbReference>
<comment type="caution">
    <text evidence="9">The sequence shown here is derived from an EMBL/GenBank/DDBJ whole genome shotgun (WGS) entry which is preliminary data.</text>
</comment>
<keyword evidence="10" id="KW-1185">Reference proteome</keyword>
<dbReference type="Pfam" id="PF07690">
    <property type="entry name" value="MFS_1"/>
    <property type="match status" value="1"/>
</dbReference>
<evidence type="ECO:0000313" key="10">
    <source>
        <dbReference type="Proteomes" id="UP000586042"/>
    </source>
</evidence>
<comment type="subcellular location">
    <subcellularLocation>
        <location evidence="1">Cell membrane</location>
        <topology evidence="1">Multi-pass membrane protein</topology>
    </subcellularLocation>
</comment>
<dbReference type="Proteomes" id="UP000586042">
    <property type="component" value="Unassembled WGS sequence"/>
</dbReference>
<evidence type="ECO:0000313" key="9">
    <source>
        <dbReference type="EMBL" id="NUW33226.1"/>
    </source>
</evidence>
<feature type="transmembrane region" description="Helical" evidence="7">
    <location>
        <begin position="251"/>
        <end position="268"/>
    </location>
</feature>
<protein>
    <submittedName>
        <fullName evidence="9">MFS transporter</fullName>
    </submittedName>
</protein>
<feature type="transmembrane region" description="Helical" evidence="7">
    <location>
        <begin position="460"/>
        <end position="483"/>
    </location>
</feature>
<feature type="transmembrane region" description="Helical" evidence="7">
    <location>
        <begin position="289"/>
        <end position="312"/>
    </location>
</feature>
<dbReference type="Gene3D" id="1.20.1250.20">
    <property type="entry name" value="MFS general substrate transporter like domains"/>
    <property type="match status" value="1"/>
</dbReference>
<feature type="domain" description="Major facilitator superfamily (MFS) profile" evidence="8">
    <location>
        <begin position="35"/>
        <end position="487"/>
    </location>
</feature>
<name>A0A7Y6M458_9ACTN</name>
<dbReference type="CDD" id="cd17321">
    <property type="entry name" value="MFS_MMR_MDR_like"/>
    <property type="match status" value="1"/>
</dbReference>
<dbReference type="GO" id="GO:0005886">
    <property type="term" value="C:plasma membrane"/>
    <property type="evidence" value="ECO:0007669"/>
    <property type="project" value="UniProtKB-SubCell"/>
</dbReference>
<organism evidence="9 10">
    <name type="scientific">Nonomuraea montanisoli</name>
    <dbReference type="NCBI Taxonomy" id="2741721"/>
    <lineage>
        <taxon>Bacteria</taxon>
        <taxon>Bacillati</taxon>
        <taxon>Actinomycetota</taxon>
        <taxon>Actinomycetes</taxon>
        <taxon>Streptosporangiales</taxon>
        <taxon>Streptosporangiaceae</taxon>
        <taxon>Nonomuraea</taxon>
    </lineage>
</organism>
<feature type="transmembrane region" description="Helical" evidence="7">
    <location>
        <begin position="221"/>
        <end position="239"/>
    </location>
</feature>
<dbReference type="InterPro" id="IPR020846">
    <property type="entry name" value="MFS_dom"/>
</dbReference>
<dbReference type="EMBL" id="JABWGN010000006">
    <property type="protein sequence ID" value="NUW33226.1"/>
    <property type="molecule type" value="Genomic_DNA"/>
</dbReference>
<evidence type="ECO:0000256" key="2">
    <source>
        <dbReference type="ARBA" id="ARBA00022448"/>
    </source>
</evidence>
<accession>A0A7Y6M458</accession>
<evidence type="ECO:0000256" key="7">
    <source>
        <dbReference type="SAM" id="Phobius"/>
    </source>
</evidence>